<dbReference type="AlphaFoldDB" id="A0A2P7SCS6"/>
<dbReference type="Gene3D" id="3.40.190.10">
    <property type="entry name" value="Periplasmic binding protein-like II"/>
    <property type="match status" value="1"/>
</dbReference>
<name>A0A2P7SCS6_9HYPH</name>
<evidence type="ECO:0000313" key="3">
    <source>
        <dbReference type="Proteomes" id="UP000241229"/>
    </source>
</evidence>
<evidence type="ECO:0008006" key="4">
    <source>
        <dbReference type="Google" id="ProtNLM"/>
    </source>
</evidence>
<dbReference type="OrthoDB" id="7353682at2"/>
<dbReference type="PANTHER" id="PTHR35841:SF1">
    <property type="entry name" value="PHOSPHONATES-BINDING PERIPLASMIC PROTEIN"/>
    <property type="match status" value="1"/>
</dbReference>
<gene>
    <name evidence="2" type="ORF">C7I84_11925</name>
</gene>
<organism evidence="2 3">
    <name type="scientific">Kumtagia ephedrae</name>
    <dbReference type="NCBI Taxonomy" id="2116701"/>
    <lineage>
        <taxon>Bacteria</taxon>
        <taxon>Pseudomonadati</taxon>
        <taxon>Pseudomonadota</taxon>
        <taxon>Alphaproteobacteria</taxon>
        <taxon>Hyphomicrobiales</taxon>
        <taxon>Phyllobacteriaceae</taxon>
        <taxon>Kumtagia</taxon>
    </lineage>
</organism>
<proteinExistence type="predicted"/>
<comment type="caution">
    <text evidence="2">The sequence shown here is derived from an EMBL/GenBank/DDBJ whole genome shotgun (WGS) entry which is preliminary data.</text>
</comment>
<feature type="region of interest" description="Disordered" evidence="1">
    <location>
        <begin position="1"/>
        <end position="63"/>
    </location>
</feature>
<dbReference type="SUPFAM" id="SSF53850">
    <property type="entry name" value="Periplasmic binding protein-like II"/>
    <property type="match status" value="1"/>
</dbReference>
<reference evidence="2 3" key="1">
    <citation type="submission" date="2018-03" db="EMBL/GenBank/DDBJ databases">
        <title>The draft genome of Mesorhizobium sp. 6GN-30.</title>
        <authorList>
            <person name="Liu L."/>
            <person name="Li L."/>
            <person name="Wang T."/>
            <person name="Zhang X."/>
            <person name="Liang L."/>
        </authorList>
    </citation>
    <scope>NUCLEOTIDE SEQUENCE [LARGE SCALE GENOMIC DNA]</scope>
    <source>
        <strain evidence="2 3">6GN30</strain>
    </source>
</reference>
<evidence type="ECO:0000313" key="2">
    <source>
        <dbReference type="EMBL" id="PSJ60135.1"/>
    </source>
</evidence>
<keyword evidence="3" id="KW-1185">Reference proteome</keyword>
<dbReference type="EMBL" id="PXYK01000010">
    <property type="protein sequence ID" value="PSJ60135.1"/>
    <property type="molecule type" value="Genomic_DNA"/>
</dbReference>
<feature type="compositionally biased region" description="Basic and acidic residues" evidence="1">
    <location>
        <begin position="28"/>
        <end position="49"/>
    </location>
</feature>
<dbReference type="Pfam" id="PF12974">
    <property type="entry name" value="Phosphonate-bd"/>
    <property type="match status" value="1"/>
</dbReference>
<sequence length="172" mass="18068">MRRNPPALSGGWPEGPEGAGRGSGLRQETAERGRDDPASPLRGDPHLEGEGDVGAPSDGTATIPLGRIRGKRLAFNSHDSMSGILALTRDLAALGEGLDVFSGLVETGAHRASVMAVAEGRADVAAVDCRSWQLIRRFEPKAGAVRVVGWTTRRKGLPYIAALGSPVTELPR</sequence>
<dbReference type="PANTHER" id="PTHR35841">
    <property type="entry name" value="PHOSPHONATES-BINDING PERIPLASMIC PROTEIN"/>
    <property type="match status" value="1"/>
</dbReference>
<dbReference type="Proteomes" id="UP000241229">
    <property type="component" value="Unassembled WGS sequence"/>
</dbReference>
<evidence type="ECO:0000256" key="1">
    <source>
        <dbReference type="SAM" id="MobiDB-lite"/>
    </source>
</evidence>
<accession>A0A2P7SCS6</accession>
<protein>
    <recommendedName>
        <fullName evidence="4">Phosphate ABC transporter substrate-binding protein</fullName>
    </recommendedName>
</protein>